<organism evidence="8 9">
    <name type="scientific">Ustilaginoidea virens</name>
    <name type="common">Rice false smut fungus</name>
    <name type="synonym">Villosiclava virens</name>
    <dbReference type="NCBI Taxonomy" id="1159556"/>
    <lineage>
        <taxon>Eukaryota</taxon>
        <taxon>Fungi</taxon>
        <taxon>Dikarya</taxon>
        <taxon>Ascomycota</taxon>
        <taxon>Pezizomycotina</taxon>
        <taxon>Sordariomycetes</taxon>
        <taxon>Hypocreomycetidae</taxon>
        <taxon>Hypocreales</taxon>
        <taxon>Clavicipitaceae</taxon>
        <taxon>Ustilaginoidea</taxon>
    </lineage>
</organism>
<dbReference type="CDD" id="cd02440">
    <property type="entry name" value="AdoMet_MTases"/>
    <property type="match status" value="1"/>
</dbReference>
<comment type="function">
    <text evidence="5">S-adenosyl-L-methionine-dependent protein-lysine N-methyltransferase that mono- and dimethylates elongation factor 1-alpha at 'Lys-316'. May play a role in intracellular transport.</text>
</comment>
<feature type="region of interest" description="Disordered" evidence="6">
    <location>
        <begin position="1"/>
        <end position="39"/>
    </location>
</feature>
<comment type="caution">
    <text evidence="8">The sequence shown here is derived from an EMBL/GenBank/DDBJ whole genome shotgun (WGS) entry which is preliminary data.</text>
</comment>
<reference evidence="9" key="1">
    <citation type="journal article" date="2016" name="Genome Announc.">
        <title>Genome sequence of Ustilaginoidea virens IPU010, a rice pathogenic fungus causing false smut.</title>
        <authorList>
            <person name="Kumagai T."/>
            <person name="Ishii T."/>
            <person name="Terai G."/>
            <person name="Umemura M."/>
            <person name="Machida M."/>
            <person name="Asai K."/>
        </authorList>
    </citation>
    <scope>NUCLEOTIDE SEQUENCE [LARGE SCALE GENOMIC DNA]</scope>
    <source>
        <strain evidence="9">IPU010</strain>
    </source>
</reference>
<accession>A0A1B5L1U6</accession>
<dbReference type="HAMAP" id="MF_03188">
    <property type="entry name" value="Methyltr_EFM4"/>
    <property type="match status" value="1"/>
</dbReference>
<evidence type="ECO:0000256" key="6">
    <source>
        <dbReference type="SAM" id="MobiDB-lite"/>
    </source>
</evidence>
<gene>
    <name evidence="5" type="primary">EFM4</name>
    <name evidence="8" type="ORF">UVI_02047800</name>
</gene>
<dbReference type="SUPFAM" id="SSF53335">
    <property type="entry name" value="S-adenosyl-L-methionine-dependent methyltransferases"/>
    <property type="match status" value="1"/>
</dbReference>
<dbReference type="EC" id="2.1.1.-" evidence="5"/>
<keyword evidence="3 5" id="KW-0808">Transferase</keyword>
<dbReference type="AlphaFoldDB" id="A0A1B5L1U6"/>
<dbReference type="GO" id="GO:0016192">
    <property type="term" value="P:vesicle-mediated transport"/>
    <property type="evidence" value="ECO:0007669"/>
    <property type="project" value="UniProtKB-UniRule"/>
</dbReference>
<name>A0A1B5L1U6_USTVR</name>
<keyword evidence="2 5" id="KW-0489">Methyltransferase</keyword>
<dbReference type="InterPro" id="IPR029063">
    <property type="entry name" value="SAM-dependent_MTases_sf"/>
</dbReference>
<dbReference type="GO" id="GO:0032259">
    <property type="term" value="P:methylation"/>
    <property type="evidence" value="ECO:0007669"/>
    <property type="project" value="UniProtKB-KW"/>
</dbReference>
<sequence>MTAPASPPTPSHAQRAHQPLPDTIPKPSSSIRSPIPPPSPLTCSWNKLYTRELSNHASDPHDIGTVWFDDSDAEAKMVRFLDGLAGLPRSSASILDLGCGNGSMLLALRAGDWTGRALGADYSPQSVALARQVAAAEALGGGGDCPPLEFREWDIMSGPYAAVLDGAQESGWDVVLDKGTFDAVCLSGEKIQDRRLCELYCARVLPLVKKGGVLLVTSCNWTEDELTRWFQREGGGVDYPSFSFGGVKGQTISTLCFRKE</sequence>
<dbReference type="PANTHER" id="PTHR12843:SF5">
    <property type="entry name" value="EEF1A LYSINE METHYLTRANSFERASE 2"/>
    <property type="match status" value="1"/>
</dbReference>
<dbReference type="GO" id="GO:0005737">
    <property type="term" value="C:cytoplasm"/>
    <property type="evidence" value="ECO:0007669"/>
    <property type="project" value="UniProtKB-SubCell"/>
</dbReference>
<evidence type="ECO:0000313" key="8">
    <source>
        <dbReference type="EMBL" id="GAO16415.1"/>
    </source>
</evidence>
<keyword evidence="4 5" id="KW-0949">S-adenosyl-L-methionine</keyword>
<protein>
    <recommendedName>
        <fullName evidence="5">Protein-lysine N-methyltransferase EFM4</fullName>
        <ecNumber evidence="5">2.1.1.-</ecNumber>
    </recommendedName>
    <alternativeName>
        <fullName evidence="5">Elongation factor methyltransferase 4</fullName>
    </alternativeName>
</protein>
<evidence type="ECO:0000259" key="7">
    <source>
        <dbReference type="Pfam" id="PF13847"/>
    </source>
</evidence>
<dbReference type="InterPro" id="IPR025714">
    <property type="entry name" value="Methyltranfer_dom"/>
</dbReference>
<comment type="subcellular location">
    <subcellularLocation>
        <location evidence="5">Cytoplasm</location>
    </subcellularLocation>
</comment>
<dbReference type="PANTHER" id="PTHR12843">
    <property type="entry name" value="PROTEIN-LYSINE N-METHYLTRANSFERASE METTL10"/>
    <property type="match status" value="1"/>
</dbReference>
<evidence type="ECO:0000256" key="1">
    <source>
        <dbReference type="ARBA" id="ARBA00022490"/>
    </source>
</evidence>
<evidence type="ECO:0000313" key="9">
    <source>
        <dbReference type="Proteomes" id="UP000054053"/>
    </source>
</evidence>
<evidence type="ECO:0000256" key="3">
    <source>
        <dbReference type="ARBA" id="ARBA00022679"/>
    </source>
</evidence>
<evidence type="ECO:0000256" key="5">
    <source>
        <dbReference type="HAMAP-Rule" id="MF_03188"/>
    </source>
</evidence>
<dbReference type="Gene3D" id="3.40.50.150">
    <property type="entry name" value="Vaccinia Virus protein VP39"/>
    <property type="match status" value="1"/>
</dbReference>
<dbReference type="InterPro" id="IPR026635">
    <property type="entry name" value="Efm4/METTL10"/>
</dbReference>
<proteinExistence type="inferred from homology"/>
<feature type="compositionally biased region" description="Pro residues" evidence="6">
    <location>
        <begin position="1"/>
        <end position="10"/>
    </location>
</feature>
<keyword evidence="1 5" id="KW-0963">Cytoplasm</keyword>
<dbReference type="EMBL" id="BBTG02000032">
    <property type="protein sequence ID" value="GAO16415.1"/>
    <property type="molecule type" value="Genomic_DNA"/>
</dbReference>
<evidence type="ECO:0000256" key="4">
    <source>
        <dbReference type="ARBA" id="ARBA00022691"/>
    </source>
</evidence>
<dbReference type="Pfam" id="PF13847">
    <property type="entry name" value="Methyltransf_31"/>
    <property type="match status" value="1"/>
</dbReference>
<dbReference type="Proteomes" id="UP000054053">
    <property type="component" value="Unassembled WGS sequence"/>
</dbReference>
<feature type="domain" description="Methyltransferase" evidence="7">
    <location>
        <begin position="90"/>
        <end position="227"/>
    </location>
</feature>
<keyword evidence="5" id="KW-0813">Transport</keyword>
<evidence type="ECO:0000256" key="2">
    <source>
        <dbReference type="ARBA" id="ARBA00022603"/>
    </source>
</evidence>
<comment type="similarity">
    <text evidence="5">Belongs to the class I-like SAM-binding methyltransferase superfamily. EFM4 family.</text>
</comment>
<dbReference type="GO" id="GO:0016279">
    <property type="term" value="F:protein-lysine N-methyltransferase activity"/>
    <property type="evidence" value="ECO:0007669"/>
    <property type="project" value="UniProtKB-UniRule"/>
</dbReference>